<dbReference type="PATRIC" id="fig|659018.3.peg.887"/>
<comment type="caution">
    <text evidence="2">The sequence shown here is derived from an EMBL/GenBank/DDBJ whole genome shotgun (WGS) entry which is preliminary data.</text>
</comment>
<dbReference type="STRING" id="659018.ABB34_04915"/>
<keyword evidence="3" id="KW-1185">Reference proteome</keyword>
<dbReference type="EMBL" id="LDJP01000024">
    <property type="protein sequence ID" value="KRG87371.1"/>
    <property type="molecule type" value="Genomic_DNA"/>
</dbReference>
<dbReference type="InterPro" id="IPR009875">
    <property type="entry name" value="PilZ_domain"/>
</dbReference>
<dbReference type="RefSeq" id="WP_057640139.1">
    <property type="nucleotide sequence ID" value="NZ_LDJP01000024.1"/>
</dbReference>
<feature type="domain" description="PilZ" evidence="1">
    <location>
        <begin position="5"/>
        <end position="109"/>
    </location>
</feature>
<protein>
    <submittedName>
        <fullName evidence="2">Pilus assembly protein PilZ</fullName>
    </submittedName>
</protein>
<organism evidence="2 3">
    <name type="scientific">Stenotrophomonas daejeonensis</name>
    <dbReference type="NCBI Taxonomy" id="659018"/>
    <lineage>
        <taxon>Bacteria</taxon>
        <taxon>Pseudomonadati</taxon>
        <taxon>Pseudomonadota</taxon>
        <taxon>Gammaproteobacteria</taxon>
        <taxon>Lysobacterales</taxon>
        <taxon>Lysobacteraceae</taxon>
        <taxon>Stenotrophomonas</taxon>
    </lineage>
</organism>
<evidence type="ECO:0000313" key="2">
    <source>
        <dbReference type="EMBL" id="KRG87371.1"/>
    </source>
</evidence>
<evidence type="ECO:0000313" key="3">
    <source>
        <dbReference type="Proteomes" id="UP000050940"/>
    </source>
</evidence>
<dbReference type="GO" id="GO:0035438">
    <property type="term" value="F:cyclic-di-GMP binding"/>
    <property type="evidence" value="ECO:0007669"/>
    <property type="project" value="InterPro"/>
</dbReference>
<dbReference type="SUPFAM" id="SSF141371">
    <property type="entry name" value="PilZ domain-like"/>
    <property type="match status" value="1"/>
</dbReference>
<sequence>MITETRRAPRLQVPALVPVTDQMTGTGIGRLGNISETGMLLIASEPLVEDALYQLRFPITDDRGGELSIDVGAHLLWHEATRAPGHAWAGFRFIALEKSQREQLRQWIEAQLPAA</sequence>
<dbReference type="Pfam" id="PF07238">
    <property type="entry name" value="PilZ"/>
    <property type="match status" value="1"/>
</dbReference>
<name>A0A0R0DZE2_9GAMM</name>
<accession>A0A0R0DZE2</accession>
<dbReference type="Gene3D" id="2.40.10.220">
    <property type="entry name" value="predicted glycosyltransferase like domains"/>
    <property type="match status" value="1"/>
</dbReference>
<gene>
    <name evidence="2" type="ORF">ABB34_04915</name>
</gene>
<dbReference type="OrthoDB" id="5625505at2"/>
<dbReference type="AlphaFoldDB" id="A0A0R0DZE2"/>
<dbReference type="Proteomes" id="UP000050940">
    <property type="component" value="Unassembled WGS sequence"/>
</dbReference>
<evidence type="ECO:0000259" key="1">
    <source>
        <dbReference type="Pfam" id="PF07238"/>
    </source>
</evidence>
<proteinExistence type="predicted"/>
<reference evidence="2 3" key="1">
    <citation type="submission" date="2015-05" db="EMBL/GenBank/DDBJ databases">
        <title>Genome sequencing and analysis of members of genus Stenotrophomonas.</title>
        <authorList>
            <person name="Patil P.P."/>
            <person name="Midha S."/>
            <person name="Patil P.B."/>
        </authorList>
    </citation>
    <scope>NUCLEOTIDE SEQUENCE [LARGE SCALE GENOMIC DNA]</scope>
    <source>
        <strain evidence="2 3">JCM 16244</strain>
    </source>
</reference>